<dbReference type="InterPro" id="IPR046769">
    <property type="entry name" value="DOCKER_Lobe_A"/>
</dbReference>
<dbReference type="VEuPathDB" id="VectorBase:PHUM336900"/>
<dbReference type="PANTHER" id="PTHR45653:SF12">
    <property type="entry name" value="SPONGE, ISOFORM E"/>
    <property type="match status" value="1"/>
</dbReference>
<gene>
    <name evidence="10" type="primary">8231796</name>
    <name evidence="9" type="ORF">Phum_PHUM336900</name>
</gene>
<dbReference type="Pfam" id="PF20422">
    <property type="entry name" value="DHR-2_Lobe_B"/>
    <property type="match status" value="1"/>
</dbReference>
<evidence type="ECO:0000313" key="10">
    <source>
        <dbReference type="EnsemblMetazoa" id="PHUM336900-PA"/>
    </source>
</evidence>
<reference evidence="9" key="1">
    <citation type="submission" date="2007-04" db="EMBL/GenBank/DDBJ databases">
        <title>Annotation of Pediculus humanus corporis strain USDA.</title>
        <authorList>
            <person name="Kirkness E."/>
            <person name="Hannick L."/>
            <person name="Hass B."/>
            <person name="Bruggner R."/>
            <person name="Lawson D."/>
            <person name="Bidwell S."/>
            <person name="Joardar V."/>
            <person name="Caler E."/>
            <person name="Walenz B."/>
            <person name="Inman J."/>
            <person name="Schobel S."/>
            <person name="Galinsky K."/>
            <person name="Amedeo P."/>
            <person name="Strausberg R."/>
        </authorList>
    </citation>
    <scope>NUCLEOTIDE SEQUENCE</scope>
    <source>
        <strain evidence="9">USDA</strain>
    </source>
</reference>
<dbReference type="Pfam" id="PF14429">
    <property type="entry name" value="DOCK-C2"/>
    <property type="match status" value="1"/>
</dbReference>
<dbReference type="InterPro" id="IPR043162">
    <property type="entry name" value="DOCK_C_lobe_C"/>
</dbReference>
<keyword evidence="3" id="KW-0597">Phosphoprotein</keyword>
<dbReference type="InterPro" id="IPR032376">
    <property type="entry name" value="DOCK_N"/>
</dbReference>
<dbReference type="EMBL" id="DS235340">
    <property type="protein sequence ID" value="EEB14975.1"/>
    <property type="molecule type" value="Genomic_DNA"/>
</dbReference>
<dbReference type="Proteomes" id="UP000009046">
    <property type="component" value="Unassembled WGS sequence"/>
</dbReference>
<dbReference type="GO" id="GO:0005085">
    <property type="term" value="F:guanyl-nucleotide exchange factor activity"/>
    <property type="evidence" value="ECO:0007669"/>
    <property type="project" value="UniProtKB-KW"/>
</dbReference>
<dbReference type="FunFam" id="1.25.40.410:FF:000003">
    <property type="entry name" value="Dedicator of cytokinesis protein 4"/>
    <property type="match status" value="1"/>
</dbReference>
<dbReference type="Pfam" id="PF23554">
    <property type="entry name" value="TPR_DOCK"/>
    <property type="match status" value="1"/>
</dbReference>
<dbReference type="FunCoup" id="E0VNL9">
    <property type="interactions" value="997"/>
</dbReference>
<dbReference type="FunFam" id="2.60.40.150:FF:000045">
    <property type="entry name" value="Dedicator of cytokinesis protein 4"/>
    <property type="match status" value="1"/>
</dbReference>
<name>E0VNL9_PEDHC</name>
<dbReference type="InterPro" id="IPR027007">
    <property type="entry name" value="C2_DOCK-type_domain"/>
</dbReference>
<evidence type="ECO:0000256" key="4">
    <source>
        <dbReference type="ARBA" id="ARBA00022658"/>
    </source>
</evidence>
<feature type="domain" description="DOCKER" evidence="8">
    <location>
        <begin position="1043"/>
        <end position="1451"/>
    </location>
</feature>
<dbReference type="eggNOG" id="KOG1998">
    <property type="taxonomic scope" value="Eukaryota"/>
</dbReference>
<dbReference type="InterPro" id="IPR043161">
    <property type="entry name" value="DOCK_C_lobe_A"/>
</dbReference>
<dbReference type="Gene3D" id="1.25.40.410">
    <property type="match status" value="1"/>
</dbReference>
<keyword evidence="4" id="KW-0344">Guanine-nucleotide releasing factor</keyword>
<dbReference type="Pfam" id="PF06920">
    <property type="entry name" value="DHR-2_Lobe_A"/>
    <property type="match status" value="1"/>
</dbReference>
<evidence type="ECO:0000256" key="2">
    <source>
        <dbReference type="ARBA" id="ARBA00022490"/>
    </source>
</evidence>
<feature type="domain" description="C2 DOCK-type" evidence="7">
    <location>
        <begin position="252"/>
        <end position="428"/>
    </location>
</feature>
<evidence type="ECO:0000259" key="7">
    <source>
        <dbReference type="PROSITE" id="PS51650"/>
    </source>
</evidence>
<dbReference type="GO" id="GO:0031267">
    <property type="term" value="F:small GTPase binding"/>
    <property type="evidence" value="ECO:0007669"/>
    <property type="project" value="TreeGrafter"/>
</dbReference>
<dbReference type="InParanoid" id="E0VNL9"/>
<dbReference type="GO" id="GO:0007264">
    <property type="term" value="P:small GTPase-mediated signal transduction"/>
    <property type="evidence" value="ECO:0007669"/>
    <property type="project" value="InterPro"/>
</dbReference>
<sequence length="1654" mass="190608">MVDPSYMSVVELYDVHVQSSENSNSALQREQKPGNVKKILSHHLYMCVKTFGYNIAEEAEIYLALYDSESGKFLTDRFWIQVSKQTIANCIDKFQPYCTVFTDLGNADLTKKLYLVARVMRVGKMVANDSVKKSNDKNPQQCFKRPVGVAVLNISDIGLLDTTAGSEEKEFTFKVYQGEEKDFFQLHEFIIKKQNNKFSPLQNQPNYSIVVIFKMLHGELSQVREENPILFKNISLTNKLGFPDIILPGDVRNDLYITLDKGEFERGGKSTSKNIEVTVMVLDGSGNVLEDCLWGACGMEPESQYHSMIIYHHNSPHWNETIRLTVPIDKFSKAHVRFEFRHCSTREKTDNKKLFAFAFARLMSKNGATLKDSTHELYIYKCEDKSKMNPEQYLKLPSNTYDTIETNTSSSGYSRSSKEVFHITTLLCSTKLTQNVDLLSLLKWKDDPEPISETLNKVLKLGGEELVKFLQDVLDSLFAMFSTEDGNSTPHSGQVFHVLVSIFSLLEEGKFEHFKPVMDTYIKGHFAAALVYKGLLTSVQHCADYVQTSGNQEPLQKCFRSLEYIFKFIIQSRLLFARATDGQYEETFRKDLFSLFKSLNMMLSKNNTHTLNTQIAVLYGISAVFELLTQVLPTVEVTRLASSMLESLPIRDLSPQLAQAKLIAIKNMVTSKLFYEDESRNLLLLTCCKHVKLHLAHRDELKLCSEIIIEIITYLFNQKQLQNEGKVNNCIIMDIEILCLHIIEPLVQTLIAIIDCHSPVLGCLVTCLMGILQLVDDYIYDKIWQEYDDRRCLKELLLNLFTVFHELINITVFPPDWLIMKMVSSKIILNVLEEIIKPMRTKFLKSPQIDITIWSTYFKLAVSYLTQSCLQLEKFSTVKREMIVEKYGDMRVQMGYQIINMWFSLGDNKIHFTQSMVAPFLELTLVPDPDLRKATLQIFYDMIEVEQQHHGNFKNVENELIDKLDILISLENKGDDDYRQLFSTILSDRGKVEKPWWKDVRKAFITKVTRLLERLLDYREVIHGDENRDKRMHCTVNLLNFYKNEIDRKEMYLRYIHRLHDLHLSAENYLEAGFTMKLYADQLNWSTQVLPADDHYRLQEEWQRKEELFKQIIGYFDRGKAWEKGIPLCKELANFYETKLFNYQKLSAILQTEAKFFDNILTQLRPEPEYFRVGFYGLNFPLFVRNKVFVYRGVEYERIGSFTQRLQTEYPSAQILTKNTPPDDSIVNGFDQYIQISNVKPLSEGNVIFQGMSDVPEKIASYYEVNDVKRFQLDRPMHKGPVDKDNEFKSLWIERTLLVINQPLPGILRWFEVVGKSVELIPPVQFACETMEAMNKELKQLTAVYHAEPKRNINPFSMRLQGIIDANVMGGIAKYQQAFFGQEFATNHSEYLPFVGKLKSLLNEQIDLLESGLLLHGRLCSSEVQPLHKRLQERFLQLKSSFRESGGRSIINTPLPPLPVESKKFNQHYEMYNITNRYSNSMPIENHYEDGIYSKPAVSLFVCLFVCLSNEYPDTPPIPHRKSSSSIGDCSHQERPPKPTHQRSLSKPLSPRTARHVMSEDHNNSSLRNSWSEELRNDSDDAPPLPPRGMTPDKRGIFLLDSVQPRSVPPKRPLSQKSTTSTSSSVFSGDSAGDVPVDGGADSDSSETTWKNDS</sequence>
<dbReference type="PANTHER" id="PTHR45653">
    <property type="entry name" value="DEDICATOR OF CYTOKINESIS"/>
    <property type="match status" value="1"/>
</dbReference>
<dbReference type="InterPro" id="IPR035892">
    <property type="entry name" value="C2_domain_sf"/>
</dbReference>
<dbReference type="EnsemblMetazoa" id="PHUM336900-RA">
    <property type="protein sequence ID" value="PHUM336900-PA"/>
    <property type="gene ID" value="PHUM336900"/>
</dbReference>
<evidence type="ECO:0000256" key="5">
    <source>
        <dbReference type="PROSITE-ProRule" id="PRU00983"/>
    </source>
</evidence>
<dbReference type="InterPro" id="IPR046773">
    <property type="entry name" value="DOCKER_Lobe_C"/>
</dbReference>
<dbReference type="Gene3D" id="2.60.40.150">
    <property type="entry name" value="C2 domain"/>
    <property type="match status" value="1"/>
</dbReference>
<dbReference type="Pfam" id="PF20421">
    <property type="entry name" value="DHR-2_Lobe_C"/>
    <property type="match status" value="1"/>
</dbReference>
<dbReference type="InterPro" id="IPR016024">
    <property type="entry name" value="ARM-type_fold"/>
</dbReference>
<feature type="compositionally biased region" description="Low complexity" evidence="6">
    <location>
        <begin position="1615"/>
        <end position="1631"/>
    </location>
</feature>
<dbReference type="InterPro" id="IPR026791">
    <property type="entry name" value="DOCK"/>
</dbReference>
<dbReference type="HOGENOM" id="CLU_000595_2_1_1"/>
<dbReference type="EMBL" id="AAZO01003917">
    <property type="status" value="NOT_ANNOTATED_CDS"/>
    <property type="molecule type" value="Genomic_DNA"/>
</dbReference>
<dbReference type="SUPFAM" id="SSF48371">
    <property type="entry name" value="ARM repeat"/>
    <property type="match status" value="1"/>
</dbReference>
<dbReference type="Pfam" id="PF16172">
    <property type="entry name" value="DOCK_N"/>
    <property type="match status" value="1"/>
</dbReference>
<dbReference type="InterPro" id="IPR056372">
    <property type="entry name" value="TPR_DOCK"/>
</dbReference>
<keyword evidence="11" id="KW-1185">Reference proteome</keyword>
<evidence type="ECO:0000256" key="6">
    <source>
        <dbReference type="SAM" id="MobiDB-lite"/>
    </source>
</evidence>
<proteinExistence type="inferred from homology"/>
<evidence type="ECO:0000256" key="3">
    <source>
        <dbReference type="ARBA" id="ARBA00022553"/>
    </source>
</evidence>
<accession>E0VNL9</accession>
<feature type="region of interest" description="Disordered" evidence="6">
    <location>
        <begin position="1518"/>
        <end position="1654"/>
    </location>
</feature>
<dbReference type="Gene3D" id="1.20.58.740">
    <property type="match status" value="1"/>
</dbReference>
<dbReference type="GO" id="GO:0005737">
    <property type="term" value="C:cytoplasm"/>
    <property type="evidence" value="ECO:0007669"/>
    <property type="project" value="UniProtKB-SubCell"/>
</dbReference>
<dbReference type="GeneID" id="8231796"/>
<dbReference type="OrthoDB" id="18896at2759"/>
<evidence type="ECO:0000313" key="11">
    <source>
        <dbReference type="Proteomes" id="UP000009046"/>
    </source>
</evidence>
<dbReference type="PROSITE" id="PS51651">
    <property type="entry name" value="DOCKER"/>
    <property type="match status" value="1"/>
</dbReference>
<reference evidence="9" key="2">
    <citation type="submission" date="2007-04" db="EMBL/GenBank/DDBJ databases">
        <title>The genome of the human body louse.</title>
        <authorList>
            <consortium name="The Human Body Louse Genome Consortium"/>
            <person name="Kirkness E."/>
            <person name="Walenz B."/>
            <person name="Hass B."/>
            <person name="Bruggner R."/>
            <person name="Strausberg R."/>
        </authorList>
    </citation>
    <scope>NUCLEOTIDE SEQUENCE</scope>
    <source>
        <strain evidence="9">USDA</strain>
    </source>
</reference>
<organism>
    <name type="scientific">Pediculus humanus subsp. corporis</name>
    <name type="common">Body louse</name>
    <dbReference type="NCBI Taxonomy" id="121224"/>
    <lineage>
        <taxon>Eukaryota</taxon>
        <taxon>Metazoa</taxon>
        <taxon>Ecdysozoa</taxon>
        <taxon>Arthropoda</taxon>
        <taxon>Hexapoda</taxon>
        <taxon>Insecta</taxon>
        <taxon>Pterygota</taxon>
        <taxon>Neoptera</taxon>
        <taxon>Paraneoptera</taxon>
        <taxon>Psocodea</taxon>
        <taxon>Troctomorpha</taxon>
        <taxon>Phthiraptera</taxon>
        <taxon>Anoplura</taxon>
        <taxon>Pediculidae</taxon>
        <taxon>Pediculus</taxon>
    </lineage>
</organism>
<keyword evidence="2" id="KW-0963">Cytoplasm</keyword>
<comment type="subcellular location">
    <subcellularLocation>
        <location evidence="1">Cytoplasm</location>
    </subcellularLocation>
</comment>
<evidence type="ECO:0000259" key="8">
    <source>
        <dbReference type="PROSITE" id="PS51651"/>
    </source>
</evidence>
<dbReference type="OMA" id="FCADTYG"/>
<reference evidence="10" key="3">
    <citation type="submission" date="2021-02" db="UniProtKB">
        <authorList>
            <consortium name="EnsemblMetazoa"/>
        </authorList>
    </citation>
    <scope>IDENTIFICATION</scope>
    <source>
        <strain evidence="10">USDA</strain>
    </source>
</reference>
<protein>
    <submittedName>
        <fullName evidence="9 10">Dedicator of cytokinesis protein, putative</fullName>
    </submittedName>
</protein>
<evidence type="ECO:0000256" key="1">
    <source>
        <dbReference type="ARBA" id="ARBA00004496"/>
    </source>
</evidence>
<dbReference type="STRING" id="121224.E0VNL9"/>
<dbReference type="GO" id="GO:0005886">
    <property type="term" value="C:plasma membrane"/>
    <property type="evidence" value="ECO:0007669"/>
    <property type="project" value="TreeGrafter"/>
</dbReference>
<dbReference type="InterPro" id="IPR046770">
    <property type="entry name" value="DOCKER_Lobe_B"/>
</dbReference>
<comment type="similarity">
    <text evidence="5">Belongs to the DOCK family.</text>
</comment>
<dbReference type="RefSeq" id="XP_002427713.1">
    <property type="nucleotide sequence ID" value="XM_002427668.1"/>
</dbReference>
<dbReference type="InterPro" id="IPR027357">
    <property type="entry name" value="DOCKER_dom"/>
</dbReference>
<evidence type="ECO:0000313" key="9">
    <source>
        <dbReference type="EMBL" id="EEB14975.1"/>
    </source>
</evidence>
<dbReference type="CTD" id="8231796"/>
<dbReference type="KEGG" id="phu:Phum_PHUM336900"/>
<dbReference type="PROSITE" id="PS51650">
    <property type="entry name" value="C2_DOCK"/>
    <property type="match status" value="1"/>
</dbReference>